<accession>A0A4Q9HVN6</accession>
<sequence>MDAGEGQFVGGCGSAVVDAGRAEQFERAGSAAALWQWTHLAAVHDTVAGTVSLYVNGILQGSVAAPSTW</sequence>
<proteinExistence type="predicted"/>
<evidence type="ECO:0000313" key="1">
    <source>
        <dbReference type="EMBL" id="TBO58975.1"/>
    </source>
</evidence>
<dbReference type="SUPFAM" id="SSF49899">
    <property type="entry name" value="Concanavalin A-like lectins/glucanases"/>
    <property type="match status" value="1"/>
</dbReference>
<evidence type="ECO:0000313" key="2">
    <source>
        <dbReference type="Proteomes" id="UP000292452"/>
    </source>
</evidence>
<keyword evidence="2" id="KW-1185">Reference proteome</keyword>
<dbReference type="InterPro" id="IPR013320">
    <property type="entry name" value="ConA-like_dom_sf"/>
</dbReference>
<dbReference type="AlphaFoldDB" id="A0A4Q9HVN6"/>
<comment type="caution">
    <text evidence="1">The sequence shown here is derived from an EMBL/GenBank/DDBJ whole genome shotgun (WGS) entry which is preliminary data.</text>
</comment>
<dbReference type="Gene3D" id="2.60.120.200">
    <property type="match status" value="1"/>
</dbReference>
<organism evidence="1 2">
    <name type="scientific">Streptomyces kasugaensis</name>
    <dbReference type="NCBI Taxonomy" id="1946"/>
    <lineage>
        <taxon>Bacteria</taxon>
        <taxon>Bacillati</taxon>
        <taxon>Actinomycetota</taxon>
        <taxon>Actinomycetes</taxon>
        <taxon>Kitasatosporales</taxon>
        <taxon>Streptomycetaceae</taxon>
        <taxon>Streptomyces</taxon>
    </lineage>
</organism>
<dbReference type="Proteomes" id="UP000292452">
    <property type="component" value="Unassembled WGS sequence"/>
</dbReference>
<reference evidence="1 2" key="1">
    <citation type="submission" date="2019-02" db="EMBL/GenBank/DDBJ databases">
        <title>Draft Genome Sequence of Streptomyces sp. AM-2504, identified by 16S rRNA comparative analysis as a Streptomyces Kasugaensis strain.</title>
        <authorList>
            <person name="Napolioni V."/>
            <person name="Giuliodori A.M."/>
            <person name="Spurio R."/>
            <person name="Fabbretti A."/>
        </authorList>
    </citation>
    <scope>NUCLEOTIDE SEQUENCE [LARGE SCALE GENOMIC DNA]</scope>
    <source>
        <strain evidence="1 2">AM-2504</strain>
    </source>
</reference>
<dbReference type="Pfam" id="PF13385">
    <property type="entry name" value="Laminin_G_3"/>
    <property type="match status" value="1"/>
</dbReference>
<name>A0A4Q9HVN6_STRKA</name>
<gene>
    <name evidence="1" type="ORF">EYS09_14515</name>
</gene>
<evidence type="ECO:0008006" key="3">
    <source>
        <dbReference type="Google" id="ProtNLM"/>
    </source>
</evidence>
<dbReference type="EMBL" id="SIXH01000104">
    <property type="protein sequence ID" value="TBO58975.1"/>
    <property type="molecule type" value="Genomic_DNA"/>
</dbReference>
<protein>
    <recommendedName>
        <fullName evidence="3">LamG domain-containing protein</fullName>
    </recommendedName>
</protein>